<evidence type="ECO:0000256" key="2">
    <source>
        <dbReference type="ARBA" id="ARBA00005879"/>
    </source>
</evidence>
<dbReference type="InterPro" id="IPR036291">
    <property type="entry name" value="NAD(P)-bd_dom_sf"/>
</dbReference>
<feature type="domain" description="Tetrapyrrole methylase" evidence="16">
    <location>
        <begin position="222"/>
        <end position="432"/>
    </location>
</feature>
<comment type="pathway">
    <text evidence="1 14">Porphyrin-containing compound metabolism; siroheme biosynthesis; sirohydrochlorin from precorrin-2: step 1/1.</text>
</comment>
<dbReference type="NCBIfam" id="NF004790">
    <property type="entry name" value="PRK06136.1"/>
    <property type="match status" value="1"/>
</dbReference>
<dbReference type="NCBIfam" id="TIGR01470">
    <property type="entry name" value="cysG_Nterm"/>
    <property type="match status" value="1"/>
</dbReference>
<feature type="domain" description="Sirohaem synthase dimerisation" evidence="17">
    <location>
        <begin position="150"/>
        <end position="207"/>
    </location>
</feature>
<feature type="binding site" evidence="14">
    <location>
        <begin position="335"/>
        <end position="336"/>
    </location>
    <ligand>
        <name>S-adenosyl-L-methionine</name>
        <dbReference type="ChEBI" id="CHEBI:59789"/>
    </ligand>
</feature>
<dbReference type="Pfam" id="PF10414">
    <property type="entry name" value="CysG_dimeriser"/>
    <property type="match status" value="1"/>
</dbReference>
<dbReference type="EMBL" id="OZ026884">
    <property type="protein sequence ID" value="CAL1239596.1"/>
    <property type="molecule type" value="Genomic_DNA"/>
</dbReference>
<dbReference type="InterPro" id="IPR037115">
    <property type="entry name" value="Sirohaem_synt_dimer_dom_sf"/>
</dbReference>
<feature type="active site" description="Proton donor" evidence="14">
    <location>
        <position position="274"/>
    </location>
</feature>
<feature type="binding site" evidence="14">
    <location>
        <begin position="305"/>
        <end position="307"/>
    </location>
    <ligand>
        <name>S-adenosyl-L-methionine</name>
        <dbReference type="ChEBI" id="CHEBI:59789"/>
    </ligand>
</feature>
<keyword evidence="10 14" id="KW-0627">Porphyrin biosynthesis</keyword>
<comment type="pathway">
    <text evidence="14">Cofactor biosynthesis; adenosylcobalamin biosynthesis; sirohydrochlorin from precorrin-2: step 1/1.</text>
</comment>
<dbReference type="HAMAP" id="MF_01646">
    <property type="entry name" value="Siroheme_synth"/>
    <property type="match status" value="1"/>
</dbReference>
<keyword evidence="4 14" id="KW-0489">Methyltransferase</keyword>
<evidence type="ECO:0000256" key="5">
    <source>
        <dbReference type="ARBA" id="ARBA00022679"/>
    </source>
</evidence>
<evidence type="ECO:0000256" key="1">
    <source>
        <dbReference type="ARBA" id="ARBA00005010"/>
    </source>
</evidence>
<keyword evidence="11 14" id="KW-0511">Multifunctional enzyme</keyword>
<dbReference type="Gene3D" id="3.40.1010.10">
    <property type="entry name" value="Cobalt-precorrin-4 Transmethylase, Domain 1"/>
    <property type="match status" value="1"/>
</dbReference>
<dbReference type="InterPro" id="IPR012409">
    <property type="entry name" value="Sirohaem_synth"/>
</dbReference>
<feature type="region of interest" description="Precorrin-2 dehydrogenase / sirohydrochlorin ferrochelatase" evidence="14">
    <location>
        <begin position="1"/>
        <end position="203"/>
    </location>
</feature>
<dbReference type="InterPro" id="IPR000878">
    <property type="entry name" value="4pyrrol_Mease"/>
</dbReference>
<dbReference type="EC" id="4.99.1.4" evidence="14"/>
<reference evidence="19 20" key="1">
    <citation type="submission" date="2024-04" db="EMBL/GenBank/DDBJ databases">
        <authorList>
            <person name="Cremers G."/>
        </authorList>
    </citation>
    <scope>NUCLEOTIDE SEQUENCE [LARGE SCALE GENOMIC DNA]</scope>
    <source>
        <strain evidence="19">MeCH1-AG</strain>
    </source>
</reference>
<dbReference type="NCBIfam" id="NF007922">
    <property type="entry name" value="PRK10637.1"/>
    <property type="match status" value="1"/>
</dbReference>
<dbReference type="Pfam" id="PF00590">
    <property type="entry name" value="TP_methylase"/>
    <property type="match status" value="1"/>
</dbReference>
<dbReference type="PANTHER" id="PTHR45790">
    <property type="entry name" value="SIROHEME SYNTHASE-RELATED"/>
    <property type="match status" value="1"/>
</dbReference>
<dbReference type="Pfam" id="PF14824">
    <property type="entry name" value="Sirohm_synth_M"/>
    <property type="match status" value="1"/>
</dbReference>
<comment type="similarity">
    <text evidence="14">In the N-terminal section; belongs to the precorrin-2 dehydrogenase / sirohydrochlorin ferrochelatase family.</text>
</comment>
<organism evidence="19 20">
    <name type="scientific">Candidatus Methylocalor cossyra</name>
    <dbReference type="NCBI Taxonomy" id="3108543"/>
    <lineage>
        <taxon>Bacteria</taxon>
        <taxon>Pseudomonadati</taxon>
        <taxon>Pseudomonadota</taxon>
        <taxon>Gammaproteobacteria</taxon>
        <taxon>Methylococcales</taxon>
        <taxon>Methylococcaceae</taxon>
        <taxon>Candidatus Methylocalor</taxon>
    </lineage>
</organism>
<evidence type="ECO:0000256" key="3">
    <source>
        <dbReference type="ARBA" id="ARBA00022573"/>
    </source>
</evidence>
<dbReference type="InterPro" id="IPR014776">
    <property type="entry name" value="4pyrrole_Mease_sub2"/>
</dbReference>
<comment type="pathway">
    <text evidence="12 14">Porphyrin-containing compound metabolism; siroheme biosynthesis; precorrin-2 from uroporphyrinogen III: step 1/1.</text>
</comment>
<name>A0ABP1C5X5_9GAMM</name>
<accession>A0ABP1C5X5</accession>
<keyword evidence="14" id="KW-0597">Phosphoprotein</keyword>
<keyword evidence="7 14" id="KW-0560">Oxidoreductase</keyword>
<keyword evidence="6 14" id="KW-0949">S-adenosyl-L-methionine</keyword>
<feature type="region of interest" description="Uroporphyrinogen-III C-methyltransferase" evidence="14">
    <location>
        <begin position="220"/>
        <end position="477"/>
    </location>
</feature>
<evidence type="ECO:0000259" key="17">
    <source>
        <dbReference type="Pfam" id="PF10414"/>
    </source>
</evidence>
<dbReference type="GO" id="GO:0051266">
    <property type="term" value="F:sirohydrochlorin ferrochelatase activity"/>
    <property type="evidence" value="ECO:0007669"/>
    <property type="project" value="UniProtKB-EC"/>
</dbReference>
<dbReference type="InterPro" id="IPR014777">
    <property type="entry name" value="4pyrrole_Mease_sub1"/>
</dbReference>
<dbReference type="Pfam" id="PF13241">
    <property type="entry name" value="NAD_binding_7"/>
    <property type="match status" value="1"/>
</dbReference>
<dbReference type="InterPro" id="IPR006366">
    <property type="entry name" value="CobA/CysG_C"/>
</dbReference>
<evidence type="ECO:0000256" key="14">
    <source>
        <dbReference type="HAMAP-Rule" id="MF_01646"/>
    </source>
</evidence>
<gene>
    <name evidence="14 19" type="primary">cysG</name>
    <name evidence="19" type="ORF">MECH1_V1_0820</name>
</gene>
<dbReference type="InterPro" id="IPR006367">
    <property type="entry name" value="Sirohaem_synthase_N"/>
</dbReference>
<dbReference type="Gene3D" id="3.30.160.110">
    <property type="entry name" value="Siroheme synthase, domain 2"/>
    <property type="match status" value="1"/>
</dbReference>
<dbReference type="PROSITE" id="PS00839">
    <property type="entry name" value="SUMT_1"/>
    <property type="match status" value="1"/>
</dbReference>
<evidence type="ECO:0000313" key="19">
    <source>
        <dbReference type="EMBL" id="CAL1239596.1"/>
    </source>
</evidence>
<feature type="active site" description="Proton acceptor" evidence="14">
    <location>
        <position position="252"/>
    </location>
</feature>
<evidence type="ECO:0000256" key="12">
    <source>
        <dbReference type="ARBA" id="ARBA00025705"/>
    </source>
</evidence>
<comment type="similarity">
    <text evidence="2 15">Belongs to the precorrin methyltransferase family.</text>
</comment>
<dbReference type="EC" id="1.3.1.76" evidence="14"/>
<dbReference type="SUPFAM" id="SSF53790">
    <property type="entry name" value="Tetrapyrrole methylase"/>
    <property type="match status" value="1"/>
</dbReference>
<dbReference type="InterPro" id="IPR035996">
    <property type="entry name" value="4pyrrol_Methylase_sf"/>
</dbReference>
<dbReference type="Proteomes" id="UP001497493">
    <property type="component" value="Chromosome"/>
</dbReference>
<comment type="catalytic activity">
    <reaction evidence="13 14">
        <text>precorrin-2 + NAD(+) = sirohydrochlorin + NADH + 2 H(+)</text>
        <dbReference type="Rhea" id="RHEA:15613"/>
        <dbReference type="ChEBI" id="CHEBI:15378"/>
        <dbReference type="ChEBI" id="CHEBI:57540"/>
        <dbReference type="ChEBI" id="CHEBI:57945"/>
        <dbReference type="ChEBI" id="CHEBI:58351"/>
        <dbReference type="ChEBI" id="CHEBI:58827"/>
        <dbReference type="EC" id="1.3.1.76"/>
    </reaction>
</comment>
<feature type="binding site" evidence="14">
    <location>
        <position position="417"/>
    </location>
    <ligand>
        <name>S-adenosyl-L-methionine</name>
        <dbReference type="ChEBI" id="CHEBI:59789"/>
    </ligand>
</feature>
<dbReference type="SUPFAM" id="SSF75615">
    <property type="entry name" value="Siroheme synthase middle domains-like"/>
    <property type="match status" value="1"/>
</dbReference>
<comment type="catalytic activity">
    <reaction evidence="14">
        <text>siroheme + 2 H(+) = sirohydrochlorin + Fe(2+)</text>
        <dbReference type="Rhea" id="RHEA:24360"/>
        <dbReference type="ChEBI" id="CHEBI:15378"/>
        <dbReference type="ChEBI" id="CHEBI:29033"/>
        <dbReference type="ChEBI" id="CHEBI:58351"/>
        <dbReference type="ChEBI" id="CHEBI:60052"/>
        <dbReference type="EC" id="4.99.1.4"/>
    </reaction>
</comment>
<dbReference type="PIRSF" id="PIRSF036426">
    <property type="entry name" value="Sirohaem_synth"/>
    <property type="match status" value="1"/>
</dbReference>
<comment type="similarity">
    <text evidence="14">In the C-terminal section; belongs to the precorrin methyltransferase family.</text>
</comment>
<dbReference type="EC" id="2.1.1.107" evidence="14"/>
<evidence type="ECO:0000256" key="4">
    <source>
        <dbReference type="ARBA" id="ARBA00022603"/>
    </source>
</evidence>
<feature type="binding site" evidence="14">
    <location>
        <begin position="22"/>
        <end position="23"/>
    </location>
    <ligand>
        <name>NAD(+)</name>
        <dbReference type="ChEBI" id="CHEBI:57540"/>
    </ligand>
</feature>
<feature type="binding site" evidence="14">
    <location>
        <begin position="43"/>
        <end position="44"/>
    </location>
    <ligand>
        <name>NAD(+)</name>
        <dbReference type="ChEBI" id="CHEBI:57540"/>
    </ligand>
</feature>
<dbReference type="InterPro" id="IPR019478">
    <property type="entry name" value="Sirohaem_synthase_dimer_dom"/>
</dbReference>
<keyword evidence="5 14" id="KW-0808">Transferase</keyword>
<feature type="domain" description="Siroheme synthase central" evidence="18">
    <location>
        <begin position="120"/>
        <end position="146"/>
    </location>
</feature>
<dbReference type="PROSITE" id="PS00840">
    <property type="entry name" value="SUMT_2"/>
    <property type="match status" value="1"/>
</dbReference>
<protein>
    <recommendedName>
        <fullName evidence="14">Siroheme synthase</fullName>
    </recommendedName>
    <domain>
        <recommendedName>
            <fullName evidence="14">Uroporphyrinogen-III C-methyltransferase</fullName>
            <shortName evidence="14">Urogen III methylase</shortName>
            <ecNumber evidence="14">2.1.1.107</ecNumber>
        </recommendedName>
        <alternativeName>
            <fullName evidence="14">SUMT</fullName>
        </alternativeName>
        <alternativeName>
            <fullName evidence="14">Uroporphyrinogen III methylase</fullName>
            <shortName evidence="14">UROM</shortName>
        </alternativeName>
    </domain>
    <domain>
        <recommendedName>
            <fullName evidence="14">Precorrin-2 dehydrogenase</fullName>
            <ecNumber evidence="14">1.3.1.76</ecNumber>
        </recommendedName>
    </domain>
    <domain>
        <recommendedName>
            <fullName evidence="14">Sirohydrochlorin ferrochelatase</fullName>
            <ecNumber evidence="14">4.99.1.4</ecNumber>
        </recommendedName>
    </domain>
</protein>
<dbReference type="PANTHER" id="PTHR45790:SF1">
    <property type="entry name" value="SIROHEME SYNTHASE"/>
    <property type="match status" value="1"/>
</dbReference>
<evidence type="ECO:0000256" key="6">
    <source>
        <dbReference type="ARBA" id="ARBA00022691"/>
    </source>
</evidence>
<dbReference type="NCBIfam" id="TIGR01469">
    <property type="entry name" value="cobA_cysG_Cterm"/>
    <property type="match status" value="1"/>
</dbReference>
<evidence type="ECO:0000256" key="13">
    <source>
        <dbReference type="ARBA" id="ARBA00047561"/>
    </source>
</evidence>
<comment type="pathway">
    <text evidence="14">Porphyrin-containing compound metabolism; siroheme biosynthesis; siroheme from sirohydrochlorin: step 1/1.</text>
</comment>
<dbReference type="GO" id="GO:0004851">
    <property type="term" value="F:uroporphyrin-III C-methyltransferase activity"/>
    <property type="evidence" value="ECO:0007669"/>
    <property type="project" value="UniProtKB-EC"/>
</dbReference>
<dbReference type="GO" id="GO:0043115">
    <property type="term" value="F:precorrin-2 dehydrogenase activity"/>
    <property type="evidence" value="ECO:0007669"/>
    <property type="project" value="UniProtKB-EC"/>
</dbReference>
<evidence type="ECO:0000313" key="20">
    <source>
        <dbReference type="Proteomes" id="UP001497493"/>
    </source>
</evidence>
<dbReference type="InterPro" id="IPR003043">
    <property type="entry name" value="Uropor_MeTrfase_CS"/>
</dbReference>
<keyword evidence="8 14" id="KW-0520">NAD</keyword>
<evidence type="ECO:0000256" key="7">
    <source>
        <dbReference type="ARBA" id="ARBA00023002"/>
    </source>
</evidence>
<feature type="binding site" evidence="14">
    <location>
        <position position="229"/>
    </location>
    <ligand>
        <name>S-adenosyl-L-methionine</name>
        <dbReference type="ChEBI" id="CHEBI:59789"/>
    </ligand>
</feature>
<evidence type="ECO:0000259" key="18">
    <source>
        <dbReference type="Pfam" id="PF14824"/>
    </source>
</evidence>
<comment type="pathway">
    <text evidence="14">Cofactor biosynthesis; adenosylcobalamin biosynthesis; precorrin-2 from uroporphyrinogen III: step 1/1.</text>
</comment>
<dbReference type="InterPro" id="IPR028281">
    <property type="entry name" value="Sirohaem_synthase_central"/>
</dbReference>
<dbReference type="Gene3D" id="3.30.950.10">
    <property type="entry name" value="Methyltransferase, Cobalt-precorrin-4 Transmethylase, Domain 2"/>
    <property type="match status" value="1"/>
</dbReference>
<dbReference type="Gene3D" id="3.40.50.720">
    <property type="entry name" value="NAD(P)-binding Rossmann-like Domain"/>
    <property type="match status" value="1"/>
</dbReference>
<dbReference type="CDD" id="cd11642">
    <property type="entry name" value="SUMT"/>
    <property type="match status" value="1"/>
</dbReference>
<dbReference type="SUPFAM" id="SSF51735">
    <property type="entry name" value="NAD(P)-binding Rossmann-fold domains"/>
    <property type="match status" value="1"/>
</dbReference>
<comment type="catalytic activity">
    <reaction evidence="14">
        <text>uroporphyrinogen III + 2 S-adenosyl-L-methionine = precorrin-2 + 2 S-adenosyl-L-homocysteine + H(+)</text>
        <dbReference type="Rhea" id="RHEA:32459"/>
        <dbReference type="ChEBI" id="CHEBI:15378"/>
        <dbReference type="ChEBI" id="CHEBI:57308"/>
        <dbReference type="ChEBI" id="CHEBI:57856"/>
        <dbReference type="ChEBI" id="CHEBI:58827"/>
        <dbReference type="ChEBI" id="CHEBI:59789"/>
        <dbReference type="EC" id="2.1.1.107"/>
    </reaction>
</comment>
<evidence type="ECO:0000256" key="9">
    <source>
        <dbReference type="ARBA" id="ARBA00023239"/>
    </source>
</evidence>
<dbReference type="InterPro" id="IPR050161">
    <property type="entry name" value="Siro_Cobalamin_biosynth"/>
</dbReference>
<comment type="function">
    <text evidence="14">Multifunctional enzyme that catalyzes the SAM-dependent methylations of uroporphyrinogen III at position C-2 and C-7 to form precorrin-2 via precorrin-1. Then it catalyzes the NAD-dependent ring dehydrogenation of precorrin-2 to yield sirohydrochlorin. Finally, it catalyzes the ferrochelation of sirohydrochlorin to yield siroheme.</text>
</comment>
<evidence type="ECO:0000259" key="16">
    <source>
        <dbReference type="Pfam" id="PF00590"/>
    </source>
</evidence>
<dbReference type="GO" id="GO:0032259">
    <property type="term" value="P:methylation"/>
    <property type="evidence" value="ECO:0007669"/>
    <property type="project" value="UniProtKB-KW"/>
</dbReference>
<keyword evidence="3 14" id="KW-0169">Cobalamin biosynthesis</keyword>
<keyword evidence="9 14" id="KW-0456">Lyase</keyword>
<evidence type="ECO:0000256" key="10">
    <source>
        <dbReference type="ARBA" id="ARBA00023244"/>
    </source>
</evidence>
<sequence>MRFLPIFLNLAGKRCLVIGGGPVAARKAATLLRAGGTVTVLAPELGAAVAELLAQGRLAHCRKIFEPSDLAGFHLVVAASDQPQVNALAAEAAEARGIPVNVVDRPELCSFVFPAIVDRSPLLVAVSSGGAAPVLARLLRDRLERMLPAGYGALAELAGRFRARVKASLPQPARRRRFWERVLAGPVAQLVLAGRVPEAELHLEHAIQAEKREQDTGGNGFVFLVGAGPGDPDLLTLGGLRAIQEADVVVYDRLVSPEIMDLVRKDADRIYAGKEASRHTLPQDRINALLVKLAREGKRVVRLKGGDPFIFGRGGEEIDTLLEEGIPFQVVPGITAAAGCAAYAGIPLTHRDYAQSVSFVTGHLKEGESADLDWEHLARPRQTLVIYMGLKGLARICAQLMAHGLAPETPAALIEQGTTHRQRLVVGTVRDLPERVAKAGIGAPTLVIVGEVVNLHRKLAWFRGTPPAGADPTSPEA</sequence>
<feature type="binding site" evidence="14">
    <location>
        <position position="310"/>
    </location>
    <ligand>
        <name>S-adenosyl-L-methionine</name>
        <dbReference type="ChEBI" id="CHEBI:59789"/>
    </ligand>
</feature>
<evidence type="ECO:0000256" key="11">
    <source>
        <dbReference type="ARBA" id="ARBA00023268"/>
    </source>
</evidence>
<evidence type="ECO:0000256" key="8">
    <source>
        <dbReference type="ARBA" id="ARBA00023027"/>
    </source>
</evidence>
<feature type="binding site" evidence="14">
    <location>
        <position position="388"/>
    </location>
    <ligand>
        <name>S-adenosyl-L-methionine</name>
        <dbReference type="ChEBI" id="CHEBI:59789"/>
    </ligand>
</feature>
<feature type="modified residue" description="Phosphoserine" evidence="14">
    <location>
        <position position="128"/>
    </location>
</feature>
<proteinExistence type="inferred from homology"/>
<evidence type="ECO:0000256" key="15">
    <source>
        <dbReference type="RuleBase" id="RU003960"/>
    </source>
</evidence>
<dbReference type="Gene3D" id="1.10.8.210">
    <property type="entry name" value="Sirohaem synthase, dimerisation domain"/>
    <property type="match status" value="1"/>
</dbReference>
<keyword evidence="20" id="KW-1185">Reference proteome</keyword>